<evidence type="ECO:0008006" key="3">
    <source>
        <dbReference type="Google" id="ProtNLM"/>
    </source>
</evidence>
<dbReference type="RefSeq" id="WP_150998510.1">
    <property type="nucleotide sequence ID" value="NZ_CABVPM010000001.1"/>
</dbReference>
<dbReference type="InterPro" id="IPR023214">
    <property type="entry name" value="HAD_sf"/>
</dbReference>
<accession>A0A6L3N573</accession>
<dbReference type="EMBL" id="VZOK01000004">
    <property type="protein sequence ID" value="KAB0640702.1"/>
    <property type="molecule type" value="Genomic_DNA"/>
</dbReference>
<dbReference type="InterPro" id="IPR036412">
    <property type="entry name" value="HAD-like_sf"/>
</dbReference>
<comment type="caution">
    <text evidence="1">The sequence shown here is derived from an EMBL/GenBank/DDBJ whole genome shotgun (WGS) entry which is preliminary data.</text>
</comment>
<dbReference type="Proteomes" id="UP000473470">
    <property type="component" value="Unassembled WGS sequence"/>
</dbReference>
<dbReference type="Gene3D" id="3.40.50.1000">
    <property type="entry name" value="HAD superfamily/HAD-like"/>
    <property type="match status" value="1"/>
</dbReference>
<name>A0A6L3N573_9BURK</name>
<dbReference type="SUPFAM" id="SSF56784">
    <property type="entry name" value="HAD-like"/>
    <property type="match status" value="1"/>
</dbReference>
<organism evidence="1 2">
    <name type="scientific">Burkholderia stagnalis</name>
    <dbReference type="NCBI Taxonomy" id="1503054"/>
    <lineage>
        <taxon>Bacteria</taxon>
        <taxon>Pseudomonadati</taxon>
        <taxon>Pseudomonadota</taxon>
        <taxon>Betaproteobacteria</taxon>
        <taxon>Burkholderiales</taxon>
        <taxon>Burkholderiaceae</taxon>
        <taxon>Burkholderia</taxon>
        <taxon>Burkholderia cepacia complex</taxon>
    </lineage>
</organism>
<proteinExistence type="predicted"/>
<gene>
    <name evidence="1" type="ORF">F7R25_04175</name>
</gene>
<evidence type="ECO:0000313" key="1">
    <source>
        <dbReference type="EMBL" id="KAB0640702.1"/>
    </source>
</evidence>
<protein>
    <recommendedName>
        <fullName evidence="3">HAD family hydrolase</fullName>
    </recommendedName>
</protein>
<evidence type="ECO:0000313" key="2">
    <source>
        <dbReference type="Proteomes" id="UP000473470"/>
    </source>
</evidence>
<reference evidence="1 2" key="1">
    <citation type="submission" date="2019-09" db="EMBL/GenBank/DDBJ databases">
        <title>Draft genome sequences of 48 bacterial type strains from the CCUG.</title>
        <authorList>
            <person name="Tunovic T."/>
            <person name="Pineiro-Iglesias B."/>
            <person name="Unosson C."/>
            <person name="Inganas E."/>
            <person name="Ohlen M."/>
            <person name="Cardew S."/>
            <person name="Jensie-Markopoulos S."/>
            <person name="Salva-Serra F."/>
            <person name="Jaen-Luchoro D."/>
            <person name="Karlsson R."/>
            <person name="Svensson-Stadler L."/>
            <person name="Chun J."/>
            <person name="Moore E."/>
        </authorList>
    </citation>
    <scope>NUCLEOTIDE SEQUENCE [LARGE SCALE GENOMIC DNA]</scope>
    <source>
        <strain evidence="1 2">CCUG 65686</strain>
    </source>
</reference>
<sequence length="91" mass="10353">MNIALDFDGTFTEDPEAWHVFIDLFKSKGHSIFLITMRHPHEANRAMKDLAKKIPVVFTGRQAKQAFAATQGINIDVWIDDNPLWILTDGN</sequence>
<dbReference type="AlphaFoldDB" id="A0A6L3N573"/>